<accession>A0A091NQJ9</accession>
<feature type="compositionally biased region" description="Basic and acidic residues" evidence="1">
    <location>
        <begin position="50"/>
        <end position="64"/>
    </location>
</feature>
<evidence type="ECO:0008006" key="4">
    <source>
        <dbReference type="Google" id="ProtNLM"/>
    </source>
</evidence>
<dbReference type="GO" id="GO:0031012">
    <property type="term" value="C:extracellular matrix"/>
    <property type="evidence" value="ECO:0007669"/>
    <property type="project" value="TreeGrafter"/>
</dbReference>
<dbReference type="AlphaFoldDB" id="A0A091NQJ9"/>
<gene>
    <name evidence="2" type="ORF">N311_13091</name>
</gene>
<dbReference type="GO" id="GO:0007508">
    <property type="term" value="P:larval heart development"/>
    <property type="evidence" value="ECO:0007669"/>
    <property type="project" value="TreeGrafter"/>
</dbReference>
<dbReference type="PANTHER" id="PTHR33395">
    <property type="entry name" value="TRANSCRIPTASE, PUTATIVE-RELATED-RELATED"/>
    <property type="match status" value="1"/>
</dbReference>
<keyword evidence="3" id="KW-1185">Reference proteome</keyword>
<evidence type="ECO:0000313" key="2">
    <source>
        <dbReference type="EMBL" id="KFP91626.1"/>
    </source>
</evidence>
<evidence type="ECO:0000256" key="1">
    <source>
        <dbReference type="SAM" id="MobiDB-lite"/>
    </source>
</evidence>
<dbReference type="GO" id="GO:0061343">
    <property type="term" value="P:cell adhesion involved in heart morphogenesis"/>
    <property type="evidence" value="ECO:0007669"/>
    <property type="project" value="TreeGrafter"/>
</dbReference>
<feature type="non-terminal residue" evidence="2">
    <location>
        <position position="1"/>
    </location>
</feature>
<protein>
    <recommendedName>
        <fullName evidence="4">RNA-directed DNA polymerase from mobile element jockey</fullName>
    </recommendedName>
</protein>
<dbReference type="PANTHER" id="PTHR33395:SF22">
    <property type="entry name" value="REVERSE TRANSCRIPTASE DOMAIN-CONTAINING PROTEIN"/>
    <property type="match status" value="1"/>
</dbReference>
<organism evidence="2 3">
    <name type="scientific">Apaloderma vittatum</name>
    <name type="common">Bar-tailed trogon</name>
    <dbReference type="NCBI Taxonomy" id="57397"/>
    <lineage>
        <taxon>Eukaryota</taxon>
        <taxon>Metazoa</taxon>
        <taxon>Chordata</taxon>
        <taxon>Craniata</taxon>
        <taxon>Vertebrata</taxon>
        <taxon>Euteleostomi</taxon>
        <taxon>Archelosauria</taxon>
        <taxon>Archosauria</taxon>
        <taxon>Dinosauria</taxon>
        <taxon>Saurischia</taxon>
        <taxon>Theropoda</taxon>
        <taxon>Coelurosauria</taxon>
        <taxon>Aves</taxon>
        <taxon>Neognathae</taxon>
        <taxon>Neoaves</taxon>
        <taxon>Telluraves</taxon>
        <taxon>Coraciimorphae</taxon>
        <taxon>Trogoniformes</taxon>
        <taxon>Trogonidae</taxon>
        <taxon>Apaloderma</taxon>
    </lineage>
</organism>
<evidence type="ECO:0000313" key="3">
    <source>
        <dbReference type="Proteomes" id="UP000054244"/>
    </source>
</evidence>
<feature type="non-terminal residue" evidence="2">
    <location>
        <position position="113"/>
    </location>
</feature>
<feature type="region of interest" description="Disordered" evidence="1">
    <location>
        <begin position="50"/>
        <end position="87"/>
    </location>
</feature>
<proteinExistence type="predicted"/>
<dbReference type="EMBL" id="KL391020">
    <property type="protein sequence ID" value="KFP91626.1"/>
    <property type="molecule type" value="Genomic_DNA"/>
</dbReference>
<name>A0A091NQJ9_APAVI</name>
<reference evidence="2 3" key="1">
    <citation type="submission" date="2014-04" db="EMBL/GenBank/DDBJ databases">
        <title>Genome evolution of avian class.</title>
        <authorList>
            <person name="Zhang G."/>
            <person name="Li C."/>
        </authorList>
    </citation>
    <scope>NUCLEOTIDE SEQUENCE [LARGE SCALE GENOMIC DNA]</scope>
    <source>
        <strain evidence="2">BGI_N311</strain>
    </source>
</reference>
<sequence>GPGGPTVREHKVHDHLRILNVHKTMGPDEMHPRVLRELADVVAKPLSVFEKSRQSGEVPGDWKKGNITPILKNSGKEDPENYRPVSLSSVPGKIREEILLEALLRHMKDREVI</sequence>
<dbReference type="Proteomes" id="UP000054244">
    <property type="component" value="Unassembled WGS sequence"/>
</dbReference>